<dbReference type="Proteomes" id="UP000219494">
    <property type="component" value="Unassembled WGS sequence"/>
</dbReference>
<evidence type="ECO:0000313" key="6">
    <source>
        <dbReference type="EMBL" id="SOB87757.1"/>
    </source>
</evidence>
<dbReference type="PROSITE" id="PS50222">
    <property type="entry name" value="EF_HAND_2"/>
    <property type="match status" value="2"/>
</dbReference>
<dbReference type="InterPro" id="IPR002048">
    <property type="entry name" value="EF_hand_dom"/>
</dbReference>
<dbReference type="SUPFAM" id="SSF47473">
    <property type="entry name" value="EF-hand"/>
    <property type="match status" value="1"/>
</dbReference>
<dbReference type="AlphaFoldDB" id="A0A285R5Z2"/>
<feature type="compositionally biased region" description="Basic and acidic residues" evidence="3">
    <location>
        <begin position="59"/>
        <end position="77"/>
    </location>
</feature>
<feature type="signal peptide" evidence="4">
    <location>
        <begin position="1"/>
        <end position="19"/>
    </location>
</feature>
<dbReference type="InterPro" id="IPR011992">
    <property type="entry name" value="EF-hand-dom_pair"/>
</dbReference>
<dbReference type="Pfam" id="PF13202">
    <property type="entry name" value="EF-hand_5"/>
    <property type="match status" value="4"/>
</dbReference>
<dbReference type="GO" id="GO:0005509">
    <property type="term" value="F:calcium ion binding"/>
    <property type="evidence" value="ECO:0007669"/>
    <property type="project" value="InterPro"/>
</dbReference>
<evidence type="ECO:0000259" key="5">
    <source>
        <dbReference type="PROSITE" id="PS50222"/>
    </source>
</evidence>
<keyword evidence="1" id="KW-0479">Metal-binding</keyword>
<sequence>MKYLLAAAVAIGTIVGGVAATAQQTSPRVRADANGDGAVSRAEFVARAEARFARIDTDRNGSLSRDERRAGRPDRGRRMAGALQRLDSDGDGKLSRAEFATGAERRWQRMGARPDTAAPDRASFDQRTAARFSRLDRNNDGFLERAELAAMRNRGDAPAATPAPSGS</sequence>
<name>A0A285R5Z2_9SPHN</name>
<evidence type="ECO:0000313" key="7">
    <source>
        <dbReference type="Proteomes" id="UP000219494"/>
    </source>
</evidence>
<keyword evidence="2" id="KW-0677">Repeat</keyword>
<feature type="region of interest" description="Disordered" evidence="3">
    <location>
        <begin position="59"/>
        <end position="131"/>
    </location>
</feature>
<proteinExistence type="predicted"/>
<keyword evidence="4" id="KW-0732">Signal</keyword>
<accession>A0A285R5Z2</accession>
<evidence type="ECO:0000256" key="3">
    <source>
        <dbReference type="SAM" id="MobiDB-lite"/>
    </source>
</evidence>
<reference evidence="6 7" key="1">
    <citation type="submission" date="2017-07" db="EMBL/GenBank/DDBJ databases">
        <authorList>
            <person name="Sun Z.S."/>
            <person name="Albrecht U."/>
            <person name="Echele G."/>
            <person name="Lee C.C."/>
        </authorList>
    </citation>
    <scope>NUCLEOTIDE SEQUENCE [LARGE SCALE GENOMIC DNA]</scope>
    <source>
        <strain evidence="6 7">CGMCC 1.12672</strain>
    </source>
</reference>
<gene>
    <name evidence="6" type="ORF">SAMN06297144_2893</name>
</gene>
<organism evidence="6 7">
    <name type="scientific">Sphingomonas guangdongensis</name>
    <dbReference type="NCBI Taxonomy" id="1141890"/>
    <lineage>
        <taxon>Bacteria</taxon>
        <taxon>Pseudomonadati</taxon>
        <taxon>Pseudomonadota</taxon>
        <taxon>Alphaproteobacteria</taxon>
        <taxon>Sphingomonadales</taxon>
        <taxon>Sphingomonadaceae</taxon>
        <taxon>Sphingomonas</taxon>
    </lineage>
</organism>
<dbReference type="PANTHER" id="PTHR10827:SF98">
    <property type="entry name" value="45 KDA CALCIUM-BINDING PROTEIN"/>
    <property type="match status" value="1"/>
</dbReference>
<evidence type="ECO:0000256" key="2">
    <source>
        <dbReference type="ARBA" id="ARBA00022737"/>
    </source>
</evidence>
<dbReference type="InterPro" id="IPR018247">
    <property type="entry name" value="EF_Hand_1_Ca_BS"/>
</dbReference>
<dbReference type="PANTHER" id="PTHR10827">
    <property type="entry name" value="RETICULOCALBIN"/>
    <property type="match status" value="1"/>
</dbReference>
<feature type="domain" description="EF-hand" evidence="5">
    <location>
        <begin position="123"/>
        <end position="158"/>
    </location>
</feature>
<dbReference type="RefSeq" id="WP_179641043.1">
    <property type="nucleotide sequence ID" value="NZ_OBMI01000003.1"/>
</dbReference>
<protein>
    <submittedName>
        <fullName evidence="6">EF hand</fullName>
    </submittedName>
</protein>
<feature type="chain" id="PRO_5012651089" evidence="4">
    <location>
        <begin position="20"/>
        <end position="167"/>
    </location>
</feature>
<feature type="domain" description="EF-hand" evidence="5">
    <location>
        <begin position="74"/>
        <end position="109"/>
    </location>
</feature>
<dbReference type="PROSITE" id="PS00018">
    <property type="entry name" value="EF_HAND_1"/>
    <property type="match status" value="2"/>
</dbReference>
<dbReference type="Gene3D" id="1.10.238.10">
    <property type="entry name" value="EF-hand"/>
    <property type="match status" value="2"/>
</dbReference>
<evidence type="ECO:0000256" key="1">
    <source>
        <dbReference type="ARBA" id="ARBA00022723"/>
    </source>
</evidence>
<feature type="compositionally biased region" description="Basic and acidic residues" evidence="3">
    <location>
        <begin position="86"/>
        <end position="96"/>
    </location>
</feature>
<dbReference type="EMBL" id="OBMI01000003">
    <property type="protein sequence ID" value="SOB87757.1"/>
    <property type="molecule type" value="Genomic_DNA"/>
</dbReference>
<evidence type="ECO:0000256" key="4">
    <source>
        <dbReference type="SAM" id="SignalP"/>
    </source>
</evidence>
<keyword evidence="7" id="KW-1185">Reference proteome</keyword>